<evidence type="ECO:0000313" key="5">
    <source>
        <dbReference type="EMBL" id="KAK0309162.1"/>
    </source>
</evidence>
<dbReference type="SFLD" id="SFLDS00019">
    <property type="entry name" value="Glutathione_Transferase_(cytos"/>
    <property type="match status" value="1"/>
</dbReference>
<evidence type="ECO:0000259" key="4">
    <source>
        <dbReference type="PROSITE" id="PS50405"/>
    </source>
</evidence>
<evidence type="ECO:0000313" key="7">
    <source>
        <dbReference type="Proteomes" id="UP001168146"/>
    </source>
</evidence>
<dbReference type="PANTHER" id="PTHR44051:SF3">
    <property type="entry name" value="TRANSCRIPTIONAL REGULATOR URE2"/>
    <property type="match status" value="1"/>
</dbReference>
<evidence type="ECO:0000313" key="8">
    <source>
        <dbReference type="Proteomes" id="UP001175353"/>
    </source>
</evidence>
<dbReference type="InterPro" id="IPR036249">
    <property type="entry name" value="Thioredoxin-like_sf"/>
</dbReference>
<dbReference type="AlphaFoldDB" id="A0AAN6FC65"/>
<dbReference type="CDD" id="cd03048">
    <property type="entry name" value="GST_N_Ure2p_like"/>
    <property type="match status" value="1"/>
</dbReference>
<dbReference type="EMBL" id="JASUXU010000082">
    <property type="protein sequence ID" value="KAK0309162.1"/>
    <property type="molecule type" value="Genomic_DNA"/>
</dbReference>
<evidence type="ECO:0000256" key="2">
    <source>
        <dbReference type="RuleBase" id="RU003494"/>
    </source>
</evidence>
<comment type="caution">
    <text evidence="5">The sequence shown here is derived from an EMBL/GenBank/DDBJ whole genome shotgun (WGS) entry which is preliminary data.</text>
</comment>
<name>A0AAN6FC65_9PEZI</name>
<dbReference type="EMBL" id="JAUJLE010000139">
    <property type="protein sequence ID" value="KAK0976608.1"/>
    <property type="molecule type" value="Genomic_DNA"/>
</dbReference>
<evidence type="ECO:0000313" key="6">
    <source>
        <dbReference type="EMBL" id="KAK0976608.1"/>
    </source>
</evidence>
<dbReference type="Pfam" id="PF02798">
    <property type="entry name" value="GST_N"/>
    <property type="match status" value="1"/>
</dbReference>
<accession>A0AAN6FC65</accession>
<reference evidence="5" key="1">
    <citation type="submission" date="2021-12" db="EMBL/GenBank/DDBJ databases">
        <title>Black yeast isolated from Biological Soil Crust.</title>
        <authorList>
            <person name="Kurbessoian T."/>
        </authorList>
    </citation>
    <scope>NUCLEOTIDE SEQUENCE</scope>
    <source>
        <strain evidence="5">CCFEE 5208</strain>
    </source>
</reference>
<gene>
    <name evidence="5" type="ORF">LTR82_015214</name>
    <name evidence="6" type="ORF">LTR91_013642</name>
</gene>
<sequence length="226" mass="25960">MSSNMKPIKLYSHAGGPNPWKVAIFLNELDLPYETEFMQFPDLKKEPFESINPNGRVPAIEDPNTGMKVWESGAIIEYLLETYDESNKSGLIYTSGAAKWEQKSWACFQMSGQGPMYGQRAWFTFYHPEKNLTSCLDRYGNEIKRILSVIDSHLKKSGRPYLCGEHVSYADLMFVPWAWLTPAIMGEGFADEWKKSYPEAWAWQQKLEERPAVSKAREAREKANAK</sequence>
<evidence type="ECO:0000256" key="1">
    <source>
        <dbReference type="ARBA" id="ARBA00007409"/>
    </source>
</evidence>
<evidence type="ECO:0000259" key="3">
    <source>
        <dbReference type="PROSITE" id="PS50404"/>
    </source>
</evidence>
<dbReference type="PANTHER" id="PTHR44051">
    <property type="entry name" value="GLUTATHIONE S-TRANSFERASE-RELATED"/>
    <property type="match status" value="1"/>
</dbReference>
<dbReference type="InterPro" id="IPR040079">
    <property type="entry name" value="Glutathione_S-Trfase"/>
</dbReference>
<dbReference type="Proteomes" id="UP001175353">
    <property type="component" value="Unassembled WGS sequence"/>
</dbReference>
<dbReference type="Gene3D" id="3.40.30.10">
    <property type="entry name" value="Glutaredoxin"/>
    <property type="match status" value="1"/>
</dbReference>
<keyword evidence="8" id="KW-1185">Reference proteome</keyword>
<feature type="domain" description="GST N-terminal" evidence="3">
    <location>
        <begin position="6"/>
        <end position="87"/>
    </location>
</feature>
<dbReference type="PROSITE" id="PS50404">
    <property type="entry name" value="GST_NTER"/>
    <property type="match status" value="1"/>
</dbReference>
<dbReference type="InterPro" id="IPR010987">
    <property type="entry name" value="Glutathione-S-Trfase_C-like"/>
</dbReference>
<proteinExistence type="inferred from homology"/>
<dbReference type="Proteomes" id="UP001168146">
    <property type="component" value="Unassembled WGS sequence"/>
</dbReference>
<comment type="similarity">
    <text evidence="1 2">Belongs to the GST superfamily.</text>
</comment>
<dbReference type="InterPro" id="IPR036282">
    <property type="entry name" value="Glutathione-S-Trfase_C_sf"/>
</dbReference>
<dbReference type="SUPFAM" id="SSF52833">
    <property type="entry name" value="Thioredoxin-like"/>
    <property type="match status" value="1"/>
</dbReference>
<reference evidence="6" key="2">
    <citation type="submission" date="2023-06" db="EMBL/GenBank/DDBJ databases">
        <title>Black Yeasts Isolated from many extreme environments.</title>
        <authorList>
            <person name="Coleine C."/>
            <person name="Stajich J.E."/>
            <person name="Selbmann L."/>
        </authorList>
    </citation>
    <scope>NUCLEOTIDE SEQUENCE</scope>
    <source>
        <strain evidence="6">CCFEE 5200</strain>
    </source>
</reference>
<dbReference type="SUPFAM" id="SSF47616">
    <property type="entry name" value="GST C-terminal domain-like"/>
    <property type="match status" value="1"/>
</dbReference>
<protein>
    <recommendedName>
        <fullName evidence="9">Glutathione S-transferase</fullName>
    </recommendedName>
</protein>
<evidence type="ECO:0008006" key="9">
    <source>
        <dbReference type="Google" id="ProtNLM"/>
    </source>
</evidence>
<dbReference type="InterPro" id="IPR004045">
    <property type="entry name" value="Glutathione_S-Trfase_N"/>
</dbReference>
<feature type="domain" description="GST C-terminal" evidence="4">
    <location>
        <begin position="95"/>
        <end position="226"/>
    </location>
</feature>
<dbReference type="Pfam" id="PF00043">
    <property type="entry name" value="GST_C"/>
    <property type="match status" value="1"/>
</dbReference>
<dbReference type="Gene3D" id="1.20.1050.10">
    <property type="match status" value="1"/>
</dbReference>
<organism evidence="5 7">
    <name type="scientific">Friedmanniomyces endolithicus</name>
    <dbReference type="NCBI Taxonomy" id="329885"/>
    <lineage>
        <taxon>Eukaryota</taxon>
        <taxon>Fungi</taxon>
        <taxon>Dikarya</taxon>
        <taxon>Ascomycota</taxon>
        <taxon>Pezizomycotina</taxon>
        <taxon>Dothideomycetes</taxon>
        <taxon>Dothideomycetidae</taxon>
        <taxon>Mycosphaerellales</taxon>
        <taxon>Teratosphaeriaceae</taxon>
        <taxon>Friedmanniomyces</taxon>
    </lineage>
</organism>
<dbReference type="PROSITE" id="PS50405">
    <property type="entry name" value="GST_CTER"/>
    <property type="match status" value="1"/>
</dbReference>
<dbReference type="SFLD" id="SFLDG01151">
    <property type="entry name" value="Main.2:_Nu-like"/>
    <property type="match status" value="1"/>
</dbReference>
<dbReference type="SFLD" id="SFLDG00358">
    <property type="entry name" value="Main_(cytGST)"/>
    <property type="match status" value="1"/>
</dbReference>
<dbReference type="InterPro" id="IPR004046">
    <property type="entry name" value="GST_C"/>
</dbReference>